<dbReference type="FunFam" id="3.40.30.10:FF:000185">
    <property type="entry name" value="Protein disulfide-isomerase"/>
    <property type="match status" value="1"/>
</dbReference>
<keyword evidence="19" id="KW-1185">Reference proteome</keyword>
<sequence>MRIPSVLTSIISLTLATLVLADAASDVIDLTPSNINSVVDPEKLILVEFFAPWCGHCKALAPHYEEAATALKEKGVKLAKVNCVDEPDLCQAHGVQGYPTLKVFRNGEPSEYTGPRKADGIISYMTKQSLPAVSDVTASNIEEFKKADKIVAIAYLSSPSDAAAVVFQDTAEKHRDDYLFGQSTDAAVIESAGVSTPAIVLYRAFDDPVSVYSHPVTSATVETIENWIAELSIPVIAEVSAENYMSYAQSGKPLAYLFIDPTSETKDEHIERVRAVALEHKAKINFVWIDAIKFGDHAKSLNLAESIWPSFVIQDLGNQLKYPIDQKTEITAVVVKDWVESFVAGTLEPTLKSQPIPETQDEAVFTLVGKEFDKVVSHNDKHIFVEFFASWCGHCKRLKPTWDALGEHYAAAKDHVIMYIFMLFCSRLVSNNLCSAKMDAPENDLPPSVPFRVASFPTLKMKLAGVNEWIDYEGDRSLESLIAFVDEHVKIPLKAPAGNESAPQPNVEFHDQTHDEL</sequence>
<reference evidence="18" key="2">
    <citation type="journal article" date="2020" name="Nat. Commun.">
        <title>Large-scale genome sequencing of mycorrhizal fungi provides insights into the early evolution of symbiotic traits.</title>
        <authorList>
            <person name="Miyauchi S."/>
            <person name="Kiss E."/>
            <person name="Kuo A."/>
            <person name="Drula E."/>
            <person name="Kohler A."/>
            <person name="Sanchez-Garcia M."/>
            <person name="Morin E."/>
            <person name="Andreopoulos B."/>
            <person name="Barry K.W."/>
            <person name="Bonito G."/>
            <person name="Buee M."/>
            <person name="Carver A."/>
            <person name="Chen C."/>
            <person name="Cichocki N."/>
            <person name="Clum A."/>
            <person name="Culley D."/>
            <person name="Crous P.W."/>
            <person name="Fauchery L."/>
            <person name="Girlanda M."/>
            <person name="Hayes R.D."/>
            <person name="Keri Z."/>
            <person name="LaButti K."/>
            <person name="Lipzen A."/>
            <person name="Lombard V."/>
            <person name="Magnuson J."/>
            <person name="Maillard F."/>
            <person name="Murat C."/>
            <person name="Nolan M."/>
            <person name="Ohm R.A."/>
            <person name="Pangilinan J."/>
            <person name="Pereira M.F."/>
            <person name="Perotto S."/>
            <person name="Peter M."/>
            <person name="Pfister S."/>
            <person name="Riley R."/>
            <person name="Sitrit Y."/>
            <person name="Stielow J.B."/>
            <person name="Szollosi G."/>
            <person name="Zifcakova L."/>
            <person name="Stursova M."/>
            <person name="Spatafora J.W."/>
            <person name="Tedersoo L."/>
            <person name="Vaario L.M."/>
            <person name="Yamada A."/>
            <person name="Yan M."/>
            <person name="Wang P."/>
            <person name="Xu J."/>
            <person name="Bruns T."/>
            <person name="Baldrian P."/>
            <person name="Vilgalys R."/>
            <person name="Dunand C."/>
            <person name="Henrissat B."/>
            <person name="Grigoriev I.V."/>
            <person name="Hibbett D."/>
            <person name="Nagy L.G."/>
            <person name="Martin F.M."/>
        </authorList>
    </citation>
    <scope>NUCLEOTIDE SEQUENCE</scope>
    <source>
        <strain evidence="18">Prilba</strain>
    </source>
</reference>
<dbReference type="CDD" id="cd02961">
    <property type="entry name" value="PDI_a_family"/>
    <property type="match status" value="1"/>
</dbReference>
<keyword evidence="8" id="KW-0256">Endoplasmic reticulum</keyword>
<dbReference type="GO" id="GO:0005788">
    <property type="term" value="C:endoplasmic reticulum lumen"/>
    <property type="evidence" value="ECO:0007669"/>
    <property type="project" value="UniProtKB-SubCell"/>
</dbReference>
<dbReference type="GO" id="GO:0034976">
    <property type="term" value="P:response to endoplasmic reticulum stress"/>
    <property type="evidence" value="ECO:0007669"/>
    <property type="project" value="TreeGrafter"/>
</dbReference>
<comment type="similarity">
    <text evidence="4 14">Belongs to the protein disulfide isomerase family.</text>
</comment>
<comment type="subcellular location">
    <subcellularLocation>
        <location evidence="3">Endoplasmic reticulum lumen</location>
    </subcellularLocation>
</comment>
<dbReference type="InterPro" id="IPR017937">
    <property type="entry name" value="Thioredoxin_CS"/>
</dbReference>
<evidence type="ECO:0000259" key="17">
    <source>
        <dbReference type="PROSITE" id="PS51352"/>
    </source>
</evidence>
<evidence type="ECO:0000256" key="13">
    <source>
        <dbReference type="PIRSR" id="PIRSR605792-51"/>
    </source>
</evidence>
<feature type="domain" description="Thioredoxin" evidence="17">
    <location>
        <begin position="350"/>
        <end position="490"/>
    </location>
</feature>
<proteinExistence type="inferred from homology"/>
<keyword evidence="10 15" id="KW-0413">Isomerase</keyword>
<keyword evidence="11 13" id="KW-0676">Redox-active center</keyword>
<protein>
    <recommendedName>
        <fullName evidence="12 15">Protein disulfide-isomerase</fullName>
        <ecNumber evidence="5 15">5.3.4.1</ecNumber>
    </recommendedName>
</protein>
<dbReference type="EMBL" id="WHVB01000003">
    <property type="protein sequence ID" value="KAF8484774.1"/>
    <property type="molecule type" value="Genomic_DNA"/>
</dbReference>
<evidence type="ECO:0000256" key="2">
    <source>
        <dbReference type="ARBA" id="ARBA00002692"/>
    </source>
</evidence>
<dbReference type="AlphaFoldDB" id="A0A9P5N2K7"/>
<evidence type="ECO:0000256" key="11">
    <source>
        <dbReference type="ARBA" id="ARBA00023284"/>
    </source>
</evidence>
<dbReference type="Gene3D" id="3.40.30.10">
    <property type="entry name" value="Glutaredoxin"/>
    <property type="match status" value="4"/>
</dbReference>
<feature type="chain" id="PRO_5040534432" description="Protein disulfide-isomerase" evidence="15">
    <location>
        <begin position="22"/>
        <end position="517"/>
    </location>
</feature>
<dbReference type="PROSITE" id="PS00194">
    <property type="entry name" value="THIOREDOXIN_1"/>
    <property type="match status" value="2"/>
</dbReference>
<evidence type="ECO:0000256" key="9">
    <source>
        <dbReference type="ARBA" id="ARBA00023157"/>
    </source>
</evidence>
<accession>A0A9P5N2K7</accession>
<dbReference type="Proteomes" id="UP000759537">
    <property type="component" value="Unassembled WGS sequence"/>
</dbReference>
<evidence type="ECO:0000256" key="15">
    <source>
        <dbReference type="RuleBase" id="RU361130"/>
    </source>
</evidence>
<dbReference type="InterPro" id="IPR013766">
    <property type="entry name" value="Thioredoxin_domain"/>
</dbReference>
<feature type="region of interest" description="Disordered" evidence="16">
    <location>
        <begin position="495"/>
        <end position="517"/>
    </location>
</feature>
<feature type="disulfide bond" description="Redox-active" evidence="13">
    <location>
        <begin position="54"/>
        <end position="57"/>
    </location>
</feature>
<feature type="domain" description="Thioredoxin" evidence="17">
    <location>
        <begin position="4"/>
        <end position="130"/>
    </location>
</feature>
<evidence type="ECO:0000313" key="19">
    <source>
        <dbReference type="Proteomes" id="UP000759537"/>
    </source>
</evidence>
<dbReference type="InterPro" id="IPR036249">
    <property type="entry name" value="Thioredoxin-like_sf"/>
</dbReference>
<dbReference type="PRINTS" id="PR00421">
    <property type="entry name" value="THIOREDOXIN"/>
</dbReference>
<evidence type="ECO:0000256" key="7">
    <source>
        <dbReference type="ARBA" id="ARBA00022737"/>
    </source>
</evidence>
<dbReference type="PANTHER" id="PTHR18929:SF132">
    <property type="entry name" value="PROTEIN DISULFIDE-ISOMERASE A3"/>
    <property type="match status" value="1"/>
</dbReference>
<keyword evidence="6 15" id="KW-0732">Signal</keyword>
<reference evidence="18" key="1">
    <citation type="submission" date="2019-10" db="EMBL/GenBank/DDBJ databases">
        <authorList>
            <consortium name="DOE Joint Genome Institute"/>
            <person name="Kuo A."/>
            <person name="Miyauchi S."/>
            <person name="Kiss E."/>
            <person name="Drula E."/>
            <person name="Kohler A."/>
            <person name="Sanchez-Garcia M."/>
            <person name="Andreopoulos B."/>
            <person name="Barry K.W."/>
            <person name="Bonito G."/>
            <person name="Buee M."/>
            <person name="Carver A."/>
            <person name="Chen C."/>
            <person name="Cichocki N."/>
            <person name="Clum A."/>
            <person name="Culley D."/>
            <person name="Crous P.W."/>
            <person name="Fauchery L."/>
            <person name="Girlanda M."/>
            <person name="Hayes R."/>
            <person name="Keri Z."/>
            <person name="LaButti K."/>
            <person name="Lipzen A."/>
            <person name="Lombard V."/>
            <person name="Magnuson J."/>
            <person name="Maillard F."/>
            <person name="Morin E."/>
            <person name="Murat C."/>
            <person name="Nolan M."/>
            <person name="Ohm R."/>
            <person name="Pangilinan J."/>
            <person name="Pereira M."/>
            <person name="Perotto S."/>
            <person name="Peter M."/>
            <person name="Riley R."/>
            <person name="Sitrit Y."/>
            <person name="Stielow B."/>
            <person name="Szollosi G."/>
            <person name="Zifcakova L."/>
            <person name="Stursova M."/>
            <person name="Spatafora J.W."/>
            <person name="Tedersoo L."/>
            <person name="Vaario L.-M."/>
            <person name="Yamada A."/>
            <person name="Yan M."/>
            <person name="Wang P."/>
            <person name="Xu J."/>
            <person name="Bruns T."/>
            <person name="Baldrian P."/>
            <person name="Vilgalys R."/>
            <person name="Henrissat B."/>
            <person name="Grigoriev I.V."/>
            <person name="Hibbett D."/>
            <person name="Nagy L.G."/>
            <person name="Martin F.M."/>
        </authorList>
    </citation>
    <scope>NUCLEOTIDE SEQUENCE</scope>
    <source>
        <strain evidence="18">Prilba</strain>
    </source>
</reference>
<dbReference type="InterPro" id="IPR005792">
    <property type="entry name" value="Prot_disulphide_isomerase"/>
</dbReference>
<dbReference type="CDD" id="cd02981">
    <property type="entry name" value="PDI_b_family"/>
    <property type="match status" value="1"/>
</dbReference>
<gene>
    <name evidence="18" type="ORF">DFH94DRAFT_248058</name>
</gene>
<keyword evidence="9 13" id="KW-1015">Disulfide bond</keyword>
<keyword evidence="7" id="KW-0677">Repeat</keyword>
<organism evidence="18 19">
    <name type="scientific">Russula ochroleuca</name>
    <dbReference type="NCBI Taxonomy" id="152965"/>
    <lineage>
        <taxon>Eukaryota</taxon>
        <taxon>Fungi</taxon>
        <taxon>Dikarya</taxon>
        <taxon>Basidiomycota</taxon>
        <taxon>Agaricomycotina</taxon>
        <taxon>Agaricomycetes</taxon>
        <taxon>Russulales</taxon>
        <taxon>Russulaceae</taxon>
        <taxon>Russula</taxon>
    </lineage>
</organism>
<dbReference type="PANTHER" id="PTHR18929">
    <property type="entry name" value="PROTEIN DISULFIDE ISOMERASE"/>
    <property type="match status" value="1"/>
</dbReference>
<comment type="function">
    <text evidence="2">Participates in the folding of proteins containing disulfide bonds, may be involved in glycosylation, prolyl hydroxylation and triglyceride transfer.</text>
</comment>
<dbReference type="GO" id="GO:0006457">
    <property type="term" value="P:protein folding"/>
    <property type="evidence" value="ECO:0007669"/>
    <property type="project" value="TreeGrafter"/>
</dbReference>
<evidence type="ECO:0000256" key="4">
    <source>
        <dbReference type="ARBA" id="ARBA00006347"/>
    </source>
</evidence>
<dbReference type="PROSITE" id="PS51352">
    <property type="entry name" value="THIOREDOXIN_2"/>
    <property type="match status" value="2"/>
</dbReference>
<evidence type="ECO:0000256" key="5">
    <source>
        <dbReference type="ARBA" id="ARBA00012723"/>
    </source>
</evidence>
<dbReference type="CDD" id="cd02982">
    <property type="entry name" value="PDI_b'_family"/>
    <property type="match status" value="1"/>
</dbReference>
<dbReference type="GO" id="GO:0003756">
    <property type="term" value="F:protein disulfide isomerase activity"/>
    <property type="evidence" value="ECO:0007669"/>
    <property type="project" value="UniProtKB-EC"/>
</dbReference>
<evidence type="ECO:0000256" key="6">
    <source>
        <dbReference type="ARBA" id="ARBA00022729"/>
    </source>
</evidence>
<evidence type="ECO:0000256" key="14">
    <source>
        <dbReference type="RuleBase" id="RU004208"/>
    </source>
</evidence>
<evidence type="ECO:0000256" key="16">
    <source>
        <dbReference type="SAM" id="MobiDB-lite"/>
    </source>
</evidence>
<dbReference type="EC" id="5.3.4.1" evidence="5 15"/>
<feature type="signal peptide" evidence="15">
    <location>
        <begin position="1"/>
        <end position="21"/>
    </location>
</feature>
<evidence type="ECO:0000256" key="1">
    <source>
        <dbReference type="ARBA" id="ARBA00001182"/>
    </source>
</evidence>
<comment type="catalytic activity">
    <reaction evidence="1 15">
        <text>Catalyzes the rearrangement of -S-S- bonds in proteins.</text>
        <dbReference type="EC" id="5.3.4.1"/>
    </reaction>
</comment>
<evidence type="ECO:0000256" key="8">
    <source>
        <dbReference type="ARBA" id="ARBA00022824"/>
    </source>
</evidence>
<dbReference type="SUPFAM" id="SSF52833">
    <property type="entry name" value="Thioredoxin-like"/>
    <property type="match status" value="4"/>
</dbReference>
<evidence type="ECO:0000313" key="18">
    <source>
        <dbReference type="EMBL" id="KAF8484774.1"/>
    </source>
</evidence>
<feature type="compositionally biased region" description="Basic and acidic residues" evidence="16">
    <location>
        <begin position="508"/>
        <end position="517"/>
    </location>
</feature>
<dbReference type="NCBIfam" id="TIGR01130">
    <property type="entry name" value="ER_PDI_fam"/>
    <property type="match status" value="1"/>
</dbReference>
<dbReference type="FunFam" id="3.40.30.10:FF:000017">
    <property type="entry name" value="Protein disulfide-isomerase A4"/>
    <property type="match status" value="1"/>
</dbReference>
<name>A0A9P5N2K7_9AGAM</name>
<comment type="caution">
    <text evidence="18">The sequence shown here is derived from an EMBL/GenBank/DDBJ whole genome shotgun (WGS) entry which is preliminary data.</text>
</comment>
<dbReference type="Pfam" id="PF00085">
    <property type="entry name" value="Thioredoxin"/>
    <property type="match status" value="2"/>
</dbReference>
<feature type="disulfide bond" description="Redox-active" evidence="13">
    <location>
        <begin position="392"/>
        <end position="395"/>
    </location>
</feature>
<evidence type="ECO:0000256" key="3">
    <source>
        <dbReference type="ARBA" id="ARBA00004319"/>
    </source>
</evidence>
<evidence type="ECO:0000256" key="10">
    <source>
        <dbReference type="ARBA" id="ARBA00023235"/>
    </source>
</evidence>
<dbReference type="InterPro" id="IPR005788">
    <property type="entry name" value="PDI_thioredoxin-like_dom"/>
</dbReference>
<dbReference type="NCBIfam" id="TIGR01126">
    <property type="entry name" value="pdi_dom"/>
    <property type="match status" value="1"/>
</dbReference>
<evidence type="ECO:0000256" key="12">
    <source>
        <dbReference type="ARBA" id="ARBA00039846"/>
    </source>
</evidence>
<dbReference type="OrthoDB" id="427280at2759"/>
<dbReference type="Pfam" id="PF13848">
    <property type="entry name" value="Thioredoxin_6"/>
    <property type="match status" value="1"/>
</dbReference>